<gene>
    <name evidence="1" type="ORF">PORY_000999</name>
</gene>
<protein>
    <submittedName>
        <fullName evidence="1">Uncharacterized protein</fullName>
    </submittedName>
</protein>
<dbReference type="EMBL" id="JABTEG010000003">
    <property type="protein sequence ID" value="KAG4305443.1"/>
    <property type="molecule type" value="Genomic_DNA"/>
</dbReference>
<evidence type="ECO:0000313" key="1">
    <source>
        <dbReference type="EMBL" id="KAG4305443.1"/>
    </source>
</evidence>
<accession>A0ACB7CCZ0</accession>
<evidence type="ECO:0000313" key="2">
    <source>
        <dbReference type="Proteomes" id="UP000768646"/>
    </source>
</evidence>
<name>A0ACB7CCZ0_9ASCO</name>
<dbReference type="Proteomes" id="UP000768646">
    <property type="component" value="Unassembled WGS sequence"/>
</dbReference>
<organism evidence="1 2">
    <name type="scientific">Pneumocystis oryctolagi</name>
    <dbReference type="NCBI Taxonomy" id="42067"/>
    <lineage>
        <taxon>Eukaryota</taxon>
        <taxon>Fungi</taxon>
        <taxon>Dikarya</taxon>
        <taxon>Ascomycota</taxon>
        <taxon>Taphrinomycotina</taxon>
        <taxon>Pneumocystomycetes</taxon>
        <taxon>Pneumocystaceae</taxon>
        <taxon>Pneumocystis</taxon>
    </lineage>
</organism>
<proteinExistence type="predicted"/>
<comment type="caution">
    <text evidence="1">The sequence shown here is derived from an EMBL/GenBank/DDBJ whole genome shotgun (WGS) entry which is preliminary data.</text>
</comment>
<keyword evidence="2" id="KW-1185">Reference proteome</keyword>
<sequence>MTEETNTRKHVPRDARIIHLILTSLGVEAYQQNVPLQLLTFAHRYIHQVLQDAQAYSDYARPEGSTELTVDDIRLAIASQMNNSFRGPPPKEFLLELASERNRKPLPPINPSYGLRLPPKKYLLTSPNWDLELPKAEKNEEMRILKHSIQRRNHRERAQPVERQKWGLLEKPKDYRLRALDYRSKQLRLKRLREKAAEKNPDEFYFGMMREKTRNGIVYVDRGNPVLSEETVRLLKTQDAAYIKTMQRIENETYFYYYFYKIKKLEEHIQINIQTSNCARKHYHFISEEEFYQEKYQEQENKDLSCKIRNLYTEKSPKSENQVESILDQTNNIQSSQKSIENISSANSKLIRELESRKARAAQLSILSKHIDLQRNLQTKGERKKVGVSQEGIPIYKWKLERKK</sequence>
<reference evidence="1 2" key="1">
    <citation type="journal article" date="2021" name="Commun. Biol.">
        <title>Genomic insights into the host specific adaptation of the Pneumocystis genus.</title>
        <authorList>
            <person name="Cisse O.H."/>
            <person name="Ma L."/>
            <person name="Dekker J.P."/>
            <person name="Khil P.P."/>
            <person name="Youn J.-H."/>
            <person name="Brenchley J.M."/>
            <person name="Blair R."/>
            <person name="Pahar B."/>
            <person name="Chabe M."/>
            <person name="Van Rompay K.K.A."/>
            <person name="Keesler R."/>
            <person name="Sukura A."/>
            <person name="Hirsch V."/>
            <person name="Kutty G."/>
            <person name="Liu Y."/>
            <person name="Peng L."/>
            <person name="Chen J."/>
            <person name="Song J."/>
            <person name="Weissenbacher-Lang C."/>
            <person name="Xu J."/>
            <person name="Upham N.S."/>
            <person name="Stajich J.E."/>
            <person name="Cuomo C.A."/>
            <person name="Cushion M.T."/>
            <person name="Kovacs J.A."/>
        </authorList>
    </citation>
    <scope>NUCLEOTIDE SEQUENCE [LARGE SCALE GENOMIC DNA]</scope>
    <source>
        <strain evidence="1 2">RABM</strain>
    </source>
</reference>